<dbReference type="PRINTS" id="PR01438">
    <property type="entry name" value="UNVRSLSTRESS"/>
</dbReference>
<comment type="caution">
    <text evidence="4">The sequence shown here is derived from an EMBL/GenBank/DDBJ whole genome shotgun (WGS) entry which is preliminary data.</text>
</comment>
<dbReference type="Proteomes" id="UP001596083">
    <property type="component" value="Unassembled WGS sequence"/>
</dbReference>
<evidence type="ECO:0000313" key="5">
    <source>
        <dbReference type="Proteomes" id="UP001596083"/>
    </source>
</evidence>
<dbReference type="Gene3D" id="3.40.50.620">
    <property type="entry name" value="HUPs"/>
    <property type="match status" value="2"/>
</dbReference>
<dbReference type="PANTHER" id="PTHR46268:SF6">
    <property type="entry name" value="UNIVERSAL STRESS PROTEIN UP12"/>
    <property type="match status" value="1"/>
</dbReference>
<gene>
    <name evidence="4" type="ORF">ACFP1Z_11115</name>
</gene>
<dbReference type="InterPro" id="IPR006015">
    <property type="entry name" value="Universal_stress_UspA"/>
</dbReference>
<organism evidence="4 5">
    <name type="scientific">Streptomyces gamaensis</name>
    <dbReference type="NCBI Taxonomy" id="1763542"/>
    <lineage>
        <taxon>Bacteria</taxon>
        <taxon>Bacillati</taxon>
        <taxon>Actinomycetota</taxon>
        <taxon>Actinomycetes</taxon>
        <taxon>Kitasatosporales</taxon>
        <taxon>Streptomycetaceae</taxon>
        <taxon>Streptomyces</taxon>
    </lineage>
</organism>
<dbReference type="Pfam" id="PF00582">
    <property type="entry name" value="Usp"/>
    <property type="match status" value="2"/>
</dbReference>
<name>A0ABW0YZ77_9ACTN</name>
<accession>A0ABW0YZ77</accession>
<sequence length="304" mass="31748">MPAATRTLPQDAPTGTPGRGRVLVGYDGSAPADRALDLAVREAERRRTGLEILCGLPWGRPLVPECALDGGSAEALHATARATLDRAARHVRETAPGTEAVTTLTAEPVVPALVHAGRTAVLTVLGTRGHGGFSGLLLGSVTLRVAAHTVSPLLVVRGDAGEQHGTVLVGYSSDNDAAALRYGFEEARRRGAVLKVVHAWHFPGAADVNPARLRWEDVRLLEKSADAVPEFAVSLLRDEYADVSVTTAAVCLGAARALTGESAAADVVVVSAHRRRHGFGLQLGAVTHGLLHHARCPVLLVPAP</sequence>
<protein>
    <submittedName>
        <fullName evidence="4">Universal stress protein</fullName>
    </submittedName>
</protein>
<keyword evidence="5" id="KW-1185">Reference proteome</keyword>
<dbReference type="InterPro" id="IPR014729">
    <property type="entry name" value="Rossmann-like_a/b/a_fold"/>
</dbReference>
<evidence type="ECO:0000259" key="3">
    <source>
        <dbReference type="Pfam" id="PF00582"/>
    </source>
</evidence>
<dbReference type="InterPro" id="IPR006016">
    <property type="entry name" value="UspA"/>
</dbReference>
<feature type="domain" description="UspA" evidence="3">
    <location>
        <begin position="166"/>
        <end position="302"/>
    </location>
</feature>
<proteinExistence type="inferred from homology"/>
<feature type="region of interest" description="Disordered" evidence="2">
    <location>
        <begin position="1"/>
        <end position="20"/>
    </location>
</feature>
<dbReference type="SUPFAM" id="SSF52402">
    <property type="entry name" value="Adenine nucleotide alpha hydrolases-like"/>
    <property type="match status" value="2"/>
</dbReference>
<evidence type="ECO:0000313" key="4">
    <source>
        <dbReference type="EMBL" id="MFC5720713.1"/>
    </source>
</evidence>
<feature type="domain" description="UspA" evidence="3">
    <location>
        <begin position="20"/>
        <end position="157"/>
    </location>
</feature>
<comment type="similarity">
    <text evidence="1">Belongs to the universal stress protein A family.</text>
</comment>
<evidence type="ECO:0000256" key="1">
    <source>
        <dbReference type="ARBA" id="ARBA00008791"/>
    </source>
</evidence>
<evidence type="ECO:0000256" key="2">
    <source>
        <dbReference type="SAM" id="MobiDB-lite"/>
    </source>
</evidence>
<reference evidence="5" key="1">
    <citation type="journal article" date="2019" name="Int. J. Syst. Evol. Microbiol.">
        <title>The Global Catalogue of Microorganisms (GCM) 10K type strain sequencing project: providing services to taxonomists for standard genome sequencing and annotation.</title>
        <authorList>
            <consortium name="The Broad Institute Genomics Platform"/>
            <consortium name="The Broad Institute Genome Sequencing Center for Infectious Disease"/>
            <person name="Wu L."/>
            <person name="Ma J."/>
        </authorList>
    </citation>
    <scope>NUCLEOTIDE SEQUENCE [LARGE SCALE GENOMIC DNA]</scope>
    <source>
        <strain evidence="5">CGMCC 4.7304</strain>
    </source>
</reference>
<dbReference type="RefSeq" id="WP_390315873.1">
    <property type="nucleotide sequence ID" value="NZ_JBHSPB010000005.1"/>
</dbReference>
<dbReference type="PANTHER" id="PTHR46268">
    <property type="entry name" value="STRESS RESPONSE PROTEIN NHAX"/>
    <property type="match status" value="1"/>
</dbReference>
<dbReference type="EMBL" id="JBHSPB010000005">
    <property type="protein sequence ID" value="MFC5720713.1"/>
    <property type="molecule type" value="Genomic_DNA"/>
</dbReference>